<evidence type="ECO:0000256" key="10">
    <source>
        <dbReference type="PIRSR" id="PIRSR611150-1"/>
    </source>
</evidence>
<keyword evidence="8 11" id="KW-1015">Disulfide bond</keyword>
<dbReference type="GO" id="GO:0005576">
    <property type="term" value="C:extracellular region"/>
    <property type="evidence" value="ECO:0007669"/>
    <property type="project" value="UniProtKB-SubCell"/>
</dbReference>
<evidence type="ECO:0000256" key="2">
    <source>
        <dbReference type="ARBA" id="ARBA00007534"/>
    </source>
</evidence>
<keyword evidence="4 12" id="KW-0719">Serine esterase</keyword>
<evidence type="ECO:0000256" key="7">
    <source>
        <dbReference type="ARBA" id="ARBA00022801"/>
    </source>
</evidence>
<dbReference type="PROSITE" id="PS00155">
    <property type="entry name" value="CUTINASE_1"/>
    <property type="match status" value="1"/>
</dbReference>
<dbReference type="GO" id="GO:0050525">
    <property type="term" value="F:cutinase activity"/>
    <property type="evidence" value="ECO:0007669"/>
    <property type="project" value="UniProtKB-UniRule"/>
</dbReference>
<feature type="disulfide bond" evidence="11">
    <location>
        <begin position="129"/>
        <end position="136"/>
    </location>
</feature>
<keyword evidence="7 12" id="KW-0378">Hydrolase</keyword>
<dbReference type="SMART" id="SM01110">
    <property type="entry name" value="Cutinase"/>
    <property type="match status" value="1"/>
</dbReference>
<evidence type="ECO:0000313" key="14">
    <source>
        <dbReference type="Proteomes" id="UP000799771"/>
    </source>
</evidence>
<dbReference type="InterPro" id="IPR029058">
    <property type="entry name" value="AB_hydrolase_fold"/>
</dbReference>
<evidence type="ECO:0000313" key="13">
    <source>
        <dbReference type="EMBL" id="KAF2131840.1"/>
    </source>
</evidence>
<proteinExistence type="inferred from homology"/>
<keyword evidence="14" id="KW-1185">Reference proteome</keyword>
<dbReference type="Gene3D" id="3.40.50.1820">
    <property type="entry name" value="alpha/beta hydrolase"/>
    <property type="match status" value="1"/>
</dbReference>
<comment type="similarity">
    <text evidence="2 12">Belongs to the cutinase family.</text>
</comment>
<gene>
    <name evidence="13" type="ORF">P153DRAFT_334059</name>
</gene>
<organism evidence="13 14">
    <name type="scientific">Dothidotthia symphoricarpi CBS 119687</name>
    <dbReference type="NCBI Taxonomy" id="1392245"/>
    <lineage>
        <taxon>Eukaryota</taxon>
        <taxon>Fungi</taxon>
        <taxon>Dikarya</taxon>
        <taxon>Ascomycota</taxon>
        <taxon>Pezizomycotina</taxon>
        <taxon>Dothideomycetes</taxon>
        <taxon>Pleosporomycetidae</taxon>
        <taxon>Pleosporales</taxon>
        <taxon>Dothidotthiaceae</taxon>
        <taxon>Dothidotthia</taxon>
    </lineage>
</organism>
<dbReference type="GeneID" id="54406022"/>
<dbReference type="InterPro" id="IPR000675">
    <property type="entry name" value="Cutinase/axe"/>
</dbReference>
<comment type="function">
    <text evidence="12">Catalyzes the hydrolysis of complex carboxylic polyesters found in the cell wall of plants. Degrades cutin, a macromolecule that forms the structure of the plant cuticle.</text>
</comment>
<dbReference type="SUPFAM" id="SSF53474">
    <property type="entry name" value="alpha/beta-Hydrolases"/>
    <property type="match status" value="1"/>
</dbReference>
<evidence type="ECO:0000256" key="4">
    <source>
        <dbReference type="ARBA" id="ARBA00022487"/>
    </source>
</evidence>
<reference evidence="13" key="1">
    <citation type="journal article" date="2020" name="Stud. Mycol.">
        <title>101 Dothideomycetes genomes: a test case for predicting lifestyles and emergence of pathogens.</title>
        <authorList>
            <person name="Haridas S."/>
            <person name="Albert R."/>
            <person name="Binder M."/>
            <person name="Bloem J."/>
            <person name="Labutti K."/>
            <person name="Salamov A."/>
            <person name="Andreopoulos B."/>
            <person name="Baker S."/>
            <person name="Barry K."/>
            <person name="Bills G."/>
            <person name="Bluhm B."/>
            <person name="Cannon C."/>
            <person name="Castanera R."/>
            <person name="Culley D."/>
            <person name="Daum C."/>
            <person name="Ezra D."/>
            <person name="Gonzalez J."/>
            <person name="Henrissat B."/>
            <person name="Kuo A."/>
            <person name="Liang C."/>
            <person name="Lipzen A."/>
            <person name="Lutzoni F."/>
            <person name="Magnuson J."/>
            <person name="Mondo S."/>
            <person name="Nolan M."/>
            <person name="Ohm R."/>
            <person name="Pangilinan J."/>
            <person name="Park H.-J."/>
            <person name="Ramirez L."/>
            <person name="Alfaro M."/>
            <person name="Sun H."/>
            <person name="Tritt A."/>
            <person name="Yoshinaga Y."/>
            <person name="Zwiers L.-H."/>
            <person name="Turgeon B."/>
            <person name="Goodwin S."/>
            <person name="Spatafora J."/>
            <person name="Crous P."/>
            <person name="Grigoriev I."/>
        </authorList>
    </citation>
    <scope>NUCLEOTIDE SEQUENCE</scope>
    <source>
        <strain evidence="13">CBS 119687</strain>
    </source>
</reference>
<dbReference type="RefSeq" id="XP_033526227.1">
    <property type="nucleotide sequence ID" value="XM_033665590.1"/>
</dbReference>
<dbReference type="EMBL" id="ML977501">
    <property type="protein sequence ID" value="KAF2131840.1"/>
    <property type="molecule type" value="Genomic_DNA"/>
</dbReference>
<accession>A0A6A6AJ60</accession>
<evidence type="ECO:0000256" key="6">
    <source>
        <dbReference type="ARBA" id="ARBA00022729"/>
    </source>
</evidence>
<evidence type="ECO:0000256" key="5">
    <source>
        <dbReference type="ARBA" id="ARBA00022525"/>
    </source>
</evidence>
<comment type="subcellular location">
    <subcellularLocation>
        <location evidence="1 12">Secreted</location>
    </subcellularLocation>
</comment>
<evidence type="ECO:0000256" key="12">
    <source>
        <dbReference type="RuleBase" id="RU361263"/>
    </source>
</evidence>
<evidence type="ECO:0000256" key="11">
    <source>
        <dbReference type="PIRSR" id="PIRSR611150-2"/>
    </source>
</evidence>
<comment type="catalytic activity">
    <reaction evidence="9 12">
        <text>cutin + H2O = cutin monomers.</text>
        <dbReference type="EC" id="3.1.1.74"/>
    </reaction>
</comment>
<dbReference type="AlphaFoldDB" id="A0A6A6AJ60"/>
<feature type="active site" description="Nucleophile" evidence="10">
    <location>
        <position position="83"/>
    </location>
</feature>
<name>A0A6A6AJ60_9PLEO</name>
<sequence length="170" mass="16701">MTVIFARGTGEMGNVGSVAGPPMFKVLREKLGATRVTVQGVEYPADAGGNASMGGTGGTVMAQLVATALSQCPSTKIILSGYSQGGMVVHNAFSKGVKGAQVAGAVVFGDPFKTQAMGDLPASQVQEFCGTSDFVCGGGGQGGATGSHISYGSSATAAADFAIKVAGLSA</sequence>
<dbReference type="InterPro" id="IPR011150">
    <property type="entry name" value="Cutinase_monf"/>
</dbReference>
<dbReference type="InterPro" id="IPR043580">
    <property type="entry name" value="CUTINASE_1"/>
</dbReference>
<dbReference type="EC" id="3.1.1.74" evidence="3 12"/>
<feature type="active site" description="Proton donor/acceptor" evidence="10">
    <location>
        <position position="148"/>
    </location>
</feature>
<keyword evidence="5 12" id="KW-0964">Secreted</keyword>
<dbReference type="OrthoDB" id="2975078at2759"/>
<evidence type="ECO:0000256" key="9">
    <source>
        <dbReference type="ARBA" id="ARBA00034045"/>
    </source>
</evidence>
<dbReference type="Proteomes" id="UP000799771">
    <property type="component" value="Unassembled WGS sequence"/>
</dbReference>
<keyword evidence="6" id="KW-0732">Signal</keyword>
<feature type="active site" evidence="10">
    <location>
        <position position="133"/>
    </location>
</feature>
<protein>
    <recommendedName>
        <fullName evidence="3 12">Cutinase</fullName>
        <ecNumber evidence="3 12">3.1.1.74</ecNumber>
    </recommendedName>
</protein>
<dbReference type="PANTHER" id="PTHR48250">
    <property type="entry name" value="CUTINASE 2-RELATED"/>
    <property type="match status" value="1"/>
</dbReference>
<evidence type="ECO:0000256" key="3">
    <source>
        <dbReference type="ARBA" id="ARBA00013095"/>
    </source>
</evidence>
<evidence type="ECO:0000256" key="1">
    <source>
        <dbReference type="ARBA" id="ARBA00004613"/>
    </source>
</evidence>
<dbReference type="PANTHER" id="PTHR48250:SF2">
    <property type="entry name" value="CUTINASE"/>
    <property type="match status" value="1"/>
</dbReference>
<dbReference type="GO" id="GO:0016052">
    <property type="term" value="P:carbohydrate catabolic process"/>
    <property type="evidence" value="ECO:0007669"/>
    <property type="project" value="TreeGrafter"/>
</dbReference>
<dbReference type="Pfam" id="PF01083">
    <property type="entry name" value="Cutinase"/>
    <property type="match status" value="1"/>
</dbReference>
<evidence type="ECO:0000256" key="8">
    <source>
        <dbReference type="ARBA" id="ARBA00023157"/>
    </source>
</evidence>